<keyword evidence="6" id="KW-0732">Signal</keyword>
<evidence type="ECO:0000256" key="2">
    <source>
        <dbReference type="ARBA" id="ARBA00022692"/>
    </source>
</evidence>
<dbReference type="Pfam" id="PF25145">
    <property type="entry name" value="NfeD1b_N"/>
    <property type="match status" value="1"/>
</dbReference>
<dbReference type="InterPro" id="IPR002810">
    <property type="entry name" value="NfeD-like_C"/>
</dbReference>
<evidence type="ECO:0000256" key="3">
    <source>
        <dbReference type="ARBA" id="ARBA00022989"/>
    </source>
</evidence>
<protein>
    <submittedName>
        <fullName evidence="10">Uncharacterized protein</fullName>
    </submittedName>
</protein>
<keyword evidence="3 5" id="KW-1133">Transmembrane helix</keyword>
<feature type="transmembrane region" description="Helical" evidence="5">
    <location>
        <begin position="292"/>
        <end position="309"/>
    </location>
</feature>
<evidence type="ECO:0000256" key="4">
    <source>
        <dbReference type="ARBA" id="ARBA00023136"/>
    </source>
</evidence>
<dbReference type="Gene3D" id="2.40.50.140">
    <property type="entry name" value="Nucleic acid-binding proteins"/>
    <property type="match status" value="1"/>
</dbReference>
<feature type="transmembrane region" description="Helical" evidence="5">
    <location>
        <begin position="239"/>
        <end position="261"/>
    </location>
</feature>
<dbReference type="OrthoDB" id="9806253at2"/>
<evidence type="ECO:0000256" key="1">
    <source>
        <dbReference type="ARBA" id="ARBA00004141"/>
    </source>
</evidence>
<dbReference type="InterPro" id="IPR029045">
    <property type="entry name" value="ClpP/crotonase-like_dom_sf"/>
</dbReference>
<dbReference type="PANTHER" id="PTHR33507:SF4">
    <property type="entry name" value="NODULATION COMPETITIVENESS PROTEIN NFED"/>
    <property type="match status" value="1"/>
</dbReference>
<accession>A0A2A2GCW2</accession>
<dbReference type="RefSeq" id="WP_095605599.1">
    <property type="nucleotide sequence ID" value="NZ_NSKE01000003.1"/>
</dbReference>
<evidence type="ECO:0000259" key="7">
    <source>
        <dbReference type="Pfam" id="PF01957"/>
    </source>
</evidence>
<gene>
    <name evidence="10" type="ORF">CK503_04460</name>
</gene>
<keyword evidence="4 5" id="KW-0472">Membrane</keyword>
<sequence>MKQLIIFTFLAFFSGNASIQPDTTVVDSVQQSEIQQPVVTMISVEGSISPTTTNYINRGIKTATEQGAEALIIQMDTPGGLLESTKNIVQSFLESDDLPIIVYVAPEGARAASAGTFITMAAHVAAMAPTTTIGAASPVQMGGGQSDTVMQKKIFNYSESFIESIANRRDRNAEWARSAVRDGESITAEEALELNVIDLIASNTDELLKNIDGRTVNGDTLATNNATIKEVPTNFAEQFLGFIMRPEVMLILTMIAIYGIIGEVTNPGAIVPGVAGVIALVLVLYASAAMPINIAGFALIGLAIILFVAEAFTPTFGLLIAGGSVSFFLGALMLFQDLPESMELSWAWLVPATILTTLFFVWIVTEGIRAQFTDSKTGKNSMIGKQAEVVDKIDNNQGKVFVNGEYWDAISEEHTIQEGELCKITEIQGLKMKVKPLTKSSNTNNG</sequence>
<dbReference type="InterPro" id="IPR056738">
    <property type="entry name" value="NfeD1b_N"/>
</dbReference>
<evidence type="ECO:0000259" key="9">
    <source>
        <dbReference type="Pfam" id="PF25145"/>
    </source>
</evidence>
<evidence type="ECO:0000256" key="6">
    <source>
        <dbReference type="SAM" id="SignalP"/>
    </source>
</evidence>
<feature type="transmembrane region" description="Helical" evidence="5">
    <location>
        <begin position="346"/>
        <end position="365"/>
    </location>
</feature>
<dbReference type="Proteomes" id="UP000218831">
    <property type="component" value="Unassembled WGS sequence"/>
</dbReference>
<feature type="chain" id="PRO_5012268441" evidence="6">
    <location>
        <begin position="20"/>
        <end position="446"/>
    </location>
</feature>
<evidence type="ECO:0000259" key="8">
    <source>
        <dbReference type="Pfam" id="PF24961"/>
    </source>
</evidence>
<dbReference type="Gene3D" id="3.90.226.10">
    <property type="entry name" value="2-enoyl-CoA Hydratase, Chain A, domain 1"/>
    <property type="match status" value="1"/>
</dbReference>
<feature type="transmembrane region" description="Helical" evidence="5">
    <location>
        <begin position="268"/>
        <end position="286"/>
    </location>
</feature>
<keyword evidence="2 5" id="KW-0812">Transmembrane</keyword>
<dbReference type="InterPro" id="IPR012340">
    <property type="entry name" value="NA-bd_OB-fold"/>
</dbReference>
<dbReference type="SUPFAM" id="SSF52096">
    <property type="entry name" value="ClpP/crotonase"/>
    <property type="match status" value="1"/>
</dbReference>
<dbReference type="Pfam" id="PF01957">
    <property type="entry name" value="NfeD"/>
    <property type="match status" value="1"/>
</dbReference>
<dbReference type="Pfam" id="PF24961">
    <property type="entry name" value="NfeD_membrane"/>
    <property type="match status" value="1"/>
</dbReference>
<dbReference type="AlphaFoldDB" id="A0A2A2GCW2"/>
<feature type="signal peptide" evidence="6">
    <location>
        <begin position="1"/>
        <end position="19"/>
    </location>
</feature>
<dbReference type="InterPro" id="IPR056739">
    <property type="entry name" value="NfeD_membrane"/>
</dbReference>
<comment type="caution">
    <text evidence="10">The sequence shown here is derived from an EMBL/GenBank/DDBJ whole genome shotgun (WGS) entry which is preliminary data.</text>
</comment>
<dbReference type="CDD" id="cd07020">
    <property type="entry name" value="Clp_protease_NfeD_1"/>
    <property type="match status" value="1"/>
</dbReference>
<dbReference type="GO" id="GO:0016020">
    <property type="term" value="C:membrane"/>
    <property type="evidence" value="ECO:0007669"/>
    <property type="project" value="UniProtKB-SubCell"/>
</dbReference>
<name>A0A2A2GCW2_9BACT</name>
<evidence type="ECO:0000313" key="11">
    <source>
        <dbReference type="Proteomes" id="UP000218831"/>
    </source>
</evidence>
<feature type="transmembrane region" description="Helical" evidence="5">
    <location>
        <begin position="316"/>
        <end position="334"/>
    </location>
</feature>
<comment type="subcellular location">
    <subcellularLocation>
        <location evidence="1">Membrane</location>
        <topology evidence="1">Multi-pass membrane protein</topology>
    </subcellularLocation>
</comment>
<dbReference type="InterPro" id="IPR052165">
    <property type="entry name" value="Membrane_assoc_protease"/>
</dbReference>
<proteinExistence type="predicted"/>
<feature type="domain" description="NfeD integral membrane" evidence="8">
    <location>
        <begin position="248"/>
        <end position="365"/>
    </location>
</feature>
<reference evidence="10 11" key="1">
    <citation type="submission" date="2017-08" db="EMBL/GenBank/DDBJ databases">
        <title>Aliifodinibius alkalisoli sp. nov., isolated from saline alkaline soil.</title>
        <authorList>
            <person name="Liu D."/>
            <person name="Zhang G."/>
        </authorList>
    </citation>
    <scope>NUCLEOTIDE SEQUENCE [LARGE SCALE GENOMIC DNA]</scope>
    <source>
        <strain evidence="10 11">WN023</strain>
    </source>
</reference>
<evidence type="ECO:0000313" key="10">
    <source>
        <dbReference type="EMBL" id="PAU94733.1"/>
    </source>
</evidence>
<dbReference type="SUPFAM" id="SSF141322">
    <property type="entry name" value="NfeD domain-like"/>
    <property type="match status" value="1"/>
</dbReference>
<dbReference type="EMBL" id="NSKE01000003">
    <property type="protein sequence ID" value="PAU94733.1"/>
    <property type="molecule type" value="Genomic_DNA"/>
</dbReference>
<feature type="domain" description="NfeD1b N-terminal" evidence="9">
    <location>
        <begin position="39"/>
        <end position="195"/>
    </location>
</feature>
<feature type="domain" description="NfeD-like C-terminal" evidence="7">
    <location>
        <begin position="380"/>
        <end position="436"/>
    </location>
</feature>
<dbReference type="PANTHER" id="PTHR33507">
    <property type="entry name" value="INNER MEMBRANE PROTEIN YBBJ"/>
    <property type="match status" value="1"/>
</dbReference>
<organism evidence="10 11">
    <name type="scientific">Fodinibius salipaludis</name>
    <dbReference type="NCBI Taxonomy" id="2032627"/>
    <lineage>
        <taxon>Bacteria</taxon>
        <taxon>Pseudomonadati</taxon>
        <taxon>Balneolota</taxon>
        <taxon>Balneolia</taxon>
        <taxon>Balneolales</taxon>
        <taxon>Balneolaceae</taxon>
        <taxon>Fodinibius</taxon>
    </lineage>
</organism>
<keyword evidence="11" id="KW-1185">Reference proteome</keyword>
<evidence type="ECO:0000256" key="5">
    <source>
        <dbReference type="SAM" id="Phobius"/>
    </source>
</evidence>